<dbReference type="Proteomes" id="UP000460272">
    <property type="component" value="Unassembled WGS sequence"/>
</dbReference>
<keyword evidence="2" id="KW-1185">Reference proteome</keyword>
<name>A0A6P2C5E0_9ACTN</name>
<dbReference type="AlphaFoldDB" id="A0A6P2C5E0"/>
<dbReference type="RefSeq" id="WP_145852441.1">
    <property type="nucleotide sequence ID" value="NZ_RPFW01000002.1"/>
</dbReference>
<comment type="caution">
    <text evidence="1">The sequence shown here is derived from an EMBL/GenBank/DDBJ whole genome shotgun (WGS) entry which is preliminary data.</text>
</comment>
<dbReference type="EMBL" id="RPFW01000002">
    <property type="protein sequence ID" value="TVZ04733.1"/>
    <property type="molecule type" value="Genomic_DNA"/>
</dbReference>
<dbReference type="OrthoDB" id="5524117at2"/>
<proteinExistence type="predicted"/>
<sequence>MTIPSRRVYASAGNPFYWRLELTPTRTPVVYACLLGSARRRYREGDVYTGLFKATVSFPVEVDLSVLA</sequence>
<reference evidence="1 2" key="1">
    <citation type="submission" date="2018-11" db="EMBL/GenBank/DDBJ databases">
        <title>Trebonia kvetii gen.nov., sp.nov., a novel acidophilic actinobacterium, and proposal of the new actinobacterial family Treboniaceae fam. nov.</title>
        <authorList>
            <person name="Rapoport D."/>
            <person name="Sagova-Mareckova M."/>
            <person name="Sedlacek I."/>
            <person name="Provaznik J."/>
            <person name="Kralova S."/>
            <person name="Pavlinic D."/>
            <person name="Benes V."/>
            <person name="Kopecky J."/>
        </authorList>
    </citation>
    <scope>NUCLEOTIDE SEQUENCE [LARGE SCALE GENOMIC DNA]</scope>
    <source>
        <strain evidence="1 2">15Tr583</strain>
    </source>
</reference>
<gene>
    <name evidence="1" type="ORF">EAS64_08695</name>
</gene>
<accession>A0A6P2C5E0</accession>
<evidence type="ECO:0000313" key="2">
    <source>
        <dbReference type="Proteomes" id="UP000460272"/>
    </source>
</evidence>
<evidence type="ECO:0000313" key="1">
    <source>
        <dbReference type="EMBL" id="TVZ04733.1"/>
    </source>
</evidence>
<organism evidence="1 2">
    <name type="scientific">Trebonia kvetii</name>
    <dbReference type="NCBI Taxonomy" id="2480626"/>
    <lineage>
        <taxon>Bacteria</taxon>
        <taxon>Bacillati</taxon>
        <taxon>Actinomycetota</taxon>
        <taxon>Actinomycetes</taxon>
        <taxon>Streptosporangiales</taxon>
        <taxon>Treboniaceae</taxon>
        <taxon>Trebonia</taxon>
    </lineage>
</organism>
<protein>
    <submittedName>
        <fullName evidence="1">Uncharacterized protein</fullName>
    </submittedName>
</protein>